<protein>
    <submittedName>
        <fullName evidence="1">Uncharacterized protein</fullName>
    </submittedName>
</protein>
<sequence>MDAKHPSLLDRFFEPVPETPAAELGSYDPNTQKIGNSIRFRSLDKRYGEKVWHGKHASGAGETEEDTMTHIYEEYCTYPHFPFSISIPIFHFSFSLFDGRA</sequence>
<comment type="caution">
    <text evidence="1">The sequence shown here is derived from an EMBL/GenBank/DDBJ whole genome shotgun (WGS) entry which is preliminary data.</text>
</comment>
<evidence type="ECO:0000313" key="2">
    <source>
        <dbReference type="Proteomes" id="UP000183206"/>
    </source>
</evidence>
<gene>
    <name evidence="1" type="ORF">AUJ44_00775</name>
</gene>
<accession>A0A1J4VB26</accession>
<dbReference type="Proteomes" id="UP000183206">
    <property type="component" value="Unassembled WGS sequence"/>
</dbReference>
<reference evidence="1 2" key="1">
    <citation type="journal article" date="2016" name="Environ. Microbiol.">
        <title>Genomic resolution of a cold subsurface aquifer community provides metabolic insights for novel microbes adapted to high CO concentrations.</title>
        <authorList>
            <person name="Probst A.J."/>
            <person name="Castelle C.J."/>
            <person name="Singh A."/>
            <person name="Brown C.T."/>
            <person name="Anantharaman K."/>
            <person name="Sharon I."/>
            <person name="Hug L.A."/>
            <person name="Burstein D."/>
            <person name="Emerson J.B."/>
            <person name="Thomas B.C."/>
            <person name="Banfield J.F."/>
        </authorList>
    </citation>
    <scope>NUCLEOTIDE SEQUENCE [LARGE SCALE GENOMIC DNA]</scope>
    <source>
        <strain evidence="1">CG1_02_47_685</strain>
    </source>
</reference>
<evidence type="ECO:0000313" key="1">
    <source>
        <dbReference type="EMBL" id="OIO33259.1"/>
    </source>
</evidence>
<dbReference type="EMBL" id="MNVO01000014">
    <property type="protein sequence ID" value="OIO33259.1"/>
    <property type="molecule type" value="Genomic_DNA"/>
</dbReference>
<name>A0A1J4VB26_9BACT</name>
<dbReference type="AlphaFoldDB" id="A0A1J4VB26"/>
<organism evidence="1 2">
    <name type="scientific">Candidatus Nomurabacteria bacterium CG1_02_47_685</name>
    <dbReference type="NCBI Taxonomy" id="1805282"/>
    <lineage>
        <taxon>Bacteria</taxon>
        <taxon>Candidatus Nomuraibacteriota</taxon>
    </lineage>
</organism>
<proteinExistence type="predicted"/>